<evidence type="ECO:0000313" key="3">
    <source>
        <dbReference type="Proteomes" id="UP000507979"/>
    </source>
</evidence>
<sequence>MTVRSRRAALGAGAMALLLLAACGKKTEYPPEVQRATYGSCLAGFKAKAPPAIAAGDVDAKAKGYCQCVMDGLQSKVPVKDFLRYDELLATKVNNAESEKLGAQVMAVVNVCLKQIPDL</sequence>
<dbReference type="RefSeq" id="WP_231689971.1">
    <property type="nucleotide sequence ID" value="NZ_CADIJR010000001.1"/>
</dbReference>
<name>A0A6J5A0Z5_9BURK</name>
<feature type="chain" id="PRO_5030157480" description="Lipoprotein" evidence="1">
    <location>
        <begin position="22"/>
        <end position="119"/>
    </location>
</feature>
<dbReference type="Proteomes" id="UP000507979">
    <property type="component" value="Unassembled WGS sequence"/>
</dbReference>
<accession>A0A6J5A0Z5</accession>
<keyword evidence="1" id="KW-0732">Signal</keyword>
<reference evidence="2 3" key="1">
    <citation type="submission" date="2020-04" db="EMBL/GenBank/DDBJ databases">
        <authorList>
            <person name="De Canck E."/>
        </authorList>
    </citation>
    <scope>NUCLEOTIDE SEQUENCE [LARGE SCALE GENOMIC DNA]</scope>
    <source>
        <strain evidence="2 3">LMG 26845</strain>
    </source>
</reference>
<dbReference type="AlphaFoldDB" id="A0A6J5A0Z5"/>
<proteinExistence type="predicted"/>
<evidence type="ECO:0008006" key="4">
    <source>
        <dbReference type="Google" id="ProtNLM"/>
    </source>
</evidence>
<feature type="signal peptide" evidence="1">
    <location>
        <begin position="1"/>
        <end position="21"/>
    </location>
</feature>
<dbReference type="EMBL" id="CADIJR010000001">
    <property type="protein sequence ID" value="CAB3623959.1"/>
    <property type="molecule type" value="Genomic_DNA"/>
</dbReference>
<organism evidence="2 3">
    <name type="scientific">Achromobacter insuavis</name>
    <dbReference type="NCBI Taxonomy" id="1287735"/>
    <lineage>
        <taxon>Bacteria</taxon>
        <taxon>Pseudomonadati</taxon>
        <taxon>Pseudomonadota</taxon>
        <taxon>Betaproteobacteria</taxon>
        <taxon>Burkholderiales</taxon>
        <taxon>Alcaligenaceae</taxon>
        <taxon>Achromobacter</taxon>
    </lineage>
</organism>
<protein>
    <recommendedName>
        <fullName evidence="4">Lipoprotein</fullName>
    </recommendedName>
</protein>
<gene>
    <name evidence="2" type="ORF">LMG26845_00295</name>
</gene>
<evidence type="ECO:0000313" key="2">
    <source>
        <dbReference type="EMBL" id="CAB3623959.1"/>
    </source>
</evidence>
<dbReference type="PROSITE" id="PS51257">
    <property type="entry name" value="PROKAR_LIPOPROTEIN"/>
    <property type="match status" value="1"/>
</dbReference>
<dbReference type="GeneID" id="92896128"/>
<keyword evidence="3" id="KW-1185">Reference proteome</keyword>
<evidence type="ECO:0000256" key="1">
    <source>
        <dbReference type="SAM" id="SignalP"/>
    </source>
</evidence>